<dbReference type="Proteomes" id="UP001634394">
    <property type="component" value="Unassembled WGS sequence"/>
</dbReference>
<evidence type="ECO:0008006" key="4">
    <source>
        <dbReference type="Google" id="ProtNLM"/>
    </source>
</evidence>
<name>A0ABD3Y0J6_SINWO</name>
<evidence type="ECO:0000313" key="2">
    <source>
        <dbReference type="EMBL" id="KAL3891183.1"/>
    </source>
</evidence>
<sequence>MPVVDIAAKYNIGYHRVYQIWRSDVNDRVNDRVINDITDHGDPEDKILNREITEFEKSIHGNVNISELNKLSSEISTIRSKRDTLKEELEDLQQRHKDLRGKCNETEHLRYNNEILIIKYNQLLTEYNSLTKEVEKCWRKLDAYTSLEAKTKRKKYLRPRQFPR</sequence>
<evidence type="ECO:0000256" key="1">
    <source>
        <dbReference type="SAM" id="Coils"/>
    </source>
</evidence>
<dbReference type="AlphaFoldDB" id="A0ABD3Y0J6"/>
<evidence type="ECO:0000313" key="3">
    <source>
        <dbReference type="Proteomes" id="UP001634394"/>
    </source>
</evidence>
<gene>
    <name evidence="2" type="ORF">ACJMK2_003446</name>
</gene>
<feature type="coiled-coil region" evidence="1">
    <location>
        <begin position="68"/>
        <end position="109"/>
    </location>
</feature>
<comment type="caution">
    <text evidence="2">The sequence shown here is derived from an EMBL/GenBank/DDBJ whole genome shotgun (WGS) entry which is preliminary data.</text>
</comment>
<dbReference type="EMBL" id="JBJQND010000001">
    <property type="protein sequence ID" value="KAL3891183.1"/>
    <property type="molecule type" value="Genomic_DNA"/>
</dbReference>
<reference evidence="2 3" key="1">
    <citation type="submission" date="2024-11" db="EMBL/GenBank/DDBJ databases">
        <title>Chromosome-level genome assembly of the freshwater bivalve Anodonta woodiana.</title>
        <authorList>
            <person name="Chen X."/>
        </authorList>
    </citation>
    <scope>NUCLEOTIDE SEQUENCE [LARGE SCALE GENOMIC DNA]</scope>
    <source>
        <strain evidence="2">MN2024</strain>
        <tissue evidence="2">Gills</tissue>
    </source>
</reference>
<accession>A0ABD3Y0J6</accession>
<keyword evidence="1" id="KW-0175">Coiled coil</keyword>
<proteinExistence type="predicted"/>
<protein>
    <recommendedName>
        <fullName evidence="4">Transposase</fullName>
    </recommendedName>
</protein>
<organism evidence="2 3">
    <name type="scientific">Sinanodonta woodiana</name>
    <name type="common">Chinese pond mussel</name>
    <name type="synonym">Anodonta woodiana</name>
    <dbReference type="NCBI Taxonomy" id="1069815"/>
    <lineage>
        <taxon>Eukaryota</taxon>
        <taxon>Metazoa</taxon>
        <taxon>Spiralia</taxon>
        <taxon>Lophotrochozoa</taxon>
        <taxon>Mollusca</taxon>
        <taxon>Bivalvia</taxon>
        <taxon>Autobranchia</taxon>
        <taxon>Heteroconchia</taxon>
        <taxon>Palaeoheterodonta</taxon>
        <taxon>Unionida</taxon>
        <taxon>Unionoidea</taxon>
        <taxon>Unionidae</taxon>
        <taxon>Unioninae</taxon>
        <taxon>Sinanodonta</taxon>
    </lineage>
</organism>
<keyword evidence="3" id="KW-1185">Reference proteome</keyword>